<dbReference type="EMBL" id="JADOER010000012">
    <property type="protein sequence ID" value="MBT9313301.1"/>
    <property type="molecule type" value="Genomic_DNA"/>
</dbReference>
<dbReference type="Proteomes" id="UP001196661">
    <property type="component" value="Unassembled WGS sequence"/>
</dbReference>
<dbReference type="InterPro" id="IPR019554">
    <property type="entry name" value="Soluble_ligand-bd"/>
</dbReference>
<feature type="domain" description="Polysaccharide export protein N-terminal" evidence="3">
    <location>
        <begin position="132"/>
        <end position="195"/>
    </location>
</feature>
<dbReference type="InterPro" id="IPR003715">
    <property type="entry name" value="Poly_export_N"/>
</dbReference>
<organism evidence="5 6">
    <name type="scientific">Leptothoe kymatousa TAU-MAC 1615</name>
    <dbReference type="NCBI Taxonomy" id="2364775"/>
    <lineage>
        <taxon>Bacteria</taxon>
        <taxon>Bacillati</taxon>
        <taxon>Cyanobacteriota</taxon>
        <taxon>Cyanophyceae</taxon>
        <taxon>Nodosilineales</taxon>
        <taxon>Cymatolegaceae</taxon>
        <taxon>Leptothoe</taxon>
        <taxon>Leptothoe kymatousa</taxon>
    </lineage>
</organism>
<dbReference type="InterPro" id="IPR049712">
    <property type="entry name" value="Poly_export"/>
</dbReference>
<dbReference type="Gene3D" id="3.30.1950.10">
    <property type="entry name" value="wza like domain"/>
    <property type="match status" value="1"/>
</dbReference>
<dbReference type="Pfam" id="PF10531">
    <property type="entry name" value="SLBB"/>
    <property type="match status" value="1"/>
</dbReference>
<keyword evidence="1" id="KW-0732">Signal</keyword>
<feature type="domain" description="Soluble ligand binding" evidence="4">
    <location>
        <begin position="263"/>
        <end position="310"/>
    </location>
</feature>
<feature type="compositionally biased region" description="Acidic residues" evidence="2">
    <location>
        <begin position="81"/>
        <end position="91"/>
    </location>
</feature>
<comment type="caution">
    <text evidence="5">The sequence shown here is derived from an EMBL/GenBank/DDBJ whole genome shotgun (WGS) entry which is preliminary data.</text>
</comment>
<dbReference type="PANTHER" id="PTHR33619">
    <property type="entry name" value="POLYSACCHARIDE EXPORT PROTEIN GFCE-RELATED"/>
    <property type="match status" value="1"/>
</dbReference>
<feature type="region of interest" description="Disordered" evidence="2">
    <location>
        <begin position="76"/>
        <end position="104"/>
    </location>
</feature>
<sequence length="498" mass="54824">MNFYNKPPSMVPINASKRTKQPGLWPVIVARNLLLGSVCWCLWQGSALAQQDVLEEGLPELPVPSVEEEAIEVPTVPSELPPEDAFTDGDSEPSLPAVDRPPFNLRPSPDDLDSRLLEGLTPAVNDPDSEFEHYRLGPGDSVFVSVQRFPDLSFQATLDQQGNVIVPIEGAVPMAGLTLNEAENRIRAIYNQYVILAEVRSLYENNQGLITQIEGRSYESAENVLNREISPNYQALRSLEPNRYRVPDVTLALTAQRGVEVVLLGEIERPGLYPLPVPRLSAALLAAGGARNTADLREIRIQRRLPEGTIETTLDLYTPIRDGKPLPEDRLENGDVVIIPRLDPAQAYDYDVNFVSRSTLAQPEIIVRVVNYPRGVIGGQRLPNGSTFVDALVGDSVRGGGGLGLPLNQANLRSVALIRFDPEQGQPIVTKLNAKEAVYGDPTQNPPLRDNDVIVVGRNFINRITFAIDTVTQPFQDILGFLLFFDSIVDNDLFGDDN</sequence>
<dbReference type="Gene3D" id="3.10.560.10">
    <property type="entry name" value="Outer membrane lipoprotein wza domain like"/>
    <property type="match status" value="1"/>
</dbReference>
<gene>
    <name evidence="5" type="ORF">IXB28_13880</name>
</gene>
<name>A0ABS5Y657_9CYAN</name>
<evidence type="ECO:0000256" key="1">
    <source>
        <dbReference type="ARBA" id="ARBA00022729"/>
    </source>
</evidence>
<evidence type="ECO:0000313" key="5">
    <source>
        <dbReference type="EMBL" id="MBT9313301.1"/>
    </source>
</evidence>
<keyword evidence="6" id="KW-1185">Reference proteome</keyword>
<accession>A0ABS5Y657</accession>
<evidence type="ECO:0000259" key="3">
    <source>
        <dbReference type="Pfam" id="PF02563"/>
    </source>
</evidence>
<evidence type="ECO:0000259" key="4">
    <source>
        <dbReference type="Pfam" id="PF10531"/>
    </source>
</evidence>
<dbReference type="PANTHER" id="PTHR33619:SF3">
    <property type="entry name" value="POLYSACCHARIDE EXPORT PROTEIN GFCE-RELATED"/>
    <property type="match status" value="1"/>
</dbReference>
<proteinExistence type="predicted"/>
<protein>
    <submittedName>
        <fullName evidence="5">Polysaccharide biosynthesis/export family protein</fullName>
    </submittedName>
</protein>
<reference evidence="5 6" key="1">
    <citation type="journal article" date="2021" name="Mar. Drugs">
        <title>Genome Reduction and Secondary Metabolism of the Marine Sponge-Associated Cyanobacterium Leptothoe.</title>
        <authorList>
            <person name="Konstantinou D."/>
            <person name="Popin R.V."/>
            <person name="Fewer D.P."/>
            <person name="Sivonen K."/>
            <person name="Gkelis S."/>
        </authorList>
    </citation>
    <scope>NUCLEOTIDE SEQUENCE [LARGE SCALE GENOMIC DNA]</scope>
    <source>
        <strain evidence="5 6">TAU-MAC 1615</strain>
    </source>
</reference>
<evidence type="ECO:0000256" key="2">
    <source>
        <dbReference type="SAM" id="MobiDB-lite"/>
    </source>
</evidence>
<evidence type="ECO:0000313" key="6">
    <source>
        <dbReference type="Proteomes" id="UP001196661"/>
    </source>
</evidence>
<dbReference type="Pfam" id="PF02563">
    <property type="entry name" value="Poly_export"/>
    <property type="match status" value="1"/>
</dbReference>